<evidence type="ECO:0000256" key="1">
    <source>
        <dbReference type="ARBA" id="ARBA00004141"/>
    </source>
</evidence>
<dbReference type="InterPro" id="IPR052337">
    <property type="entry name" value="SAT4-like"/>
</dbReference>
<feature type="transmembrane region" description="Helical" evidence="6">
    <location>
        <begin position="86"/>
        <end position="105"/>
    </location>
</feature>
<evidence type="ECO:0000256" key="2">
    <source>
        <dbReference type="ARBA" id="ARBA00022692"/>
    </source>
</evidence>
<evidence type="ECO:0000256" key="6">
    <source>
        <dbReference type="SAM" id="Phobius"/>
    </source>
</evidence>
<dbReference type="PANTHER" id="PTHR33048">
    <property type="entry name" value="PTH11-LIKE INTEGRAL MEMBRANE PROTEIN (AFU_ORTHOLOGUE AFUA_5G11245)"/>
    <property type="match status" value="1"/>
</dbReference>
<organism evidence="8 9">
    <name type="scientific">Xylaria grammica</name>
    <dbReference type="NCBI Taxonomy" id="363999"/>
    <lineage>
        <taxon>Eukaryota</taxon>
        <taxon>Fungi</taxon>
        <taxon>Dikarya</taxon>
        <taxon>Ascomycota</taxon>
        <taxon>Pezizomycotina</taxon>
        <taxon>Sordariomycetes</taxon>
        <taxon>Xylariomycetidae</taxon>
        <taxon>Xylariales</taxon>
        <taxon>Xylariaceae</taxon>
        <taxon>Xylaria</taxon>
    </lineage>
</organism>
<proteinExistence type="inferred from homology"/>
<feature type="transmembrane region" description="Helical" evidence="6">
    <location>
        <begin position="238"/>
        <end position="259"/>
    </location>
</feature>
<feature type="transmembrane region" description="Helical" evidence="6">
    <location>
        <begin position="172"/>
        <end position="194"/>
    </location>
</feature>
<dbReference type="PANTHER" id="PTHR33048:SF57">
    <property type="entry name" value="INTEGRAL MEMBRANE PROTEIN-RELATED"/>
    <property type="match status" value="1"/>
</dbReference>
<evidence type="ECO:0000256" key="4">
    <source>
        <dbReference type="ARBA" id="ARBA00023136"/>
    </source>
</evidence>
<feature type="domain" description="Rhodopsin" evidence="7">
    <location>
        <begin position="31"/>
        <end position="267"/>
    </location>
</feature>
<dbReference type="GO" id="GO:0016020">
    <property type="term" value="C:membrane"/>
    <property type="evidence" value="ECO:0007669"/>
    <property type="project" value="UniProtKB-SubCell"/>
</dbReference>
<evidence type="ECO:0000256" key="5">
    <source>
        <dbReference type="ARBA" id="ARBA00038359"/>
    </source>
</evidence>
<keyword evidence="3 6" id="KW-1133">Transmembrane helix</keyword>
<accession>A0A439D6J6</accession>
<protein>
    <recommendedName>
        <fullName evidence="7">Rhodopsin domain-containing protein</fullName>
    </recommendedName>
</protein>
<reference evidence="8 9" key="1">
    <citation type="submission" date="2018-12" db="EMBL/GenBank/DDBJ databases">
        <title>Draft genome sequence of Xylaria grammica IHI A82.</title>
        <authorList>
            <person name="Buettner E."/>
            <person name="Kellner H."/>
        </authorList>
    </citation>
    <scope>NUCLEOTIDE SEQUENCE [LARGE SCALE GENOMIC DNA]</scope>
    <source>
        <strain evidence="8 9">IHI A82</strain>
    </source>
</reference>
<feature type="transmembrane region" description="Helical" evidence="6">
    <location>
        <begin position="126"/>
        <end position="152"/>
    </location>
</feature>
<feature type="transmembrane region" description="Helical" evidence="6">
    <location>
        <begin position="12"/>
        <end position="35"/>
    </location>
</feature>
<dbReference type="EMBL" id="RYZI01000130">
    <property type="protein sequence ID" value="RWA10019.1"/>
    <property type="molecule type" value="Genomic_DNA"/>
</dbReference>
<feature type="transmembrane region" description="Helical" evidence="6">
    <location>
        <begin position="206"/>
        <end position="226"/>
    </location>
</feature>
<feature type="transmembrane region" description="Helical" evidence="6">
    <location>
        <begin position="47"/>
        <end position="74"/>
    </location>
</feature>
<evidence type="ECO:0000256" key="3">
    <source>
        <dbReference type="ARBA" id="ARBA00022989"/>
    </source>
</evidence>
<dbReference type="Pfam" id="PF20684">
    <property type="entry name" value="Fung_rhodopsin"/>
    <property type="match status" value="1"/>
</dbReference>
<dbReference type="AlphaFoldDB" id="A0A439D6J6"/>
<keyword evidence="4 6" id="KW-0472">Membrane</keyword>
<dbReference type="Proteomes" id="UP000286045">
    <property type="component" value="Unassembled WGS sequence"/>
</dbReference>
<evidence type="ECO:0000313" key="8">
    <source>
        <dbReference type="EMBL" id="RWA10019.1"/>
    </source>
</evidence>
<comment type="similarity">
    <text evidence="5">Belongs to the SAT4 family.</text>
</comment>
<evidence type="ECO:0000313" key="9">
    <source>
        <dbReference type="Proteomes" id="UP000286045"/>
    </source>
</evidence>
<sequence>MPYSFAQNPEGVAYFIPVVVFQAIALVTVALRIWSRRAKKLRLEINDYAIFVALVLSLAAAGLLGASITVGLGVHITEIDIADIEAFAIVQTALTSVWGFALLAIRVSIVHTYLRIFRVPWFIKTCYVWLAIETAWAIQDFFLLIFLCQPLVYQYNTTIPGGHCINIEAFYYATHVIIFTLDVVLTLLPTPVLWRLKMGTRKKITVTVMFGLGVLINIINLLRIAWRSKVGSPDRTYEYALLLLFTVIEIQLGIILACVPMMQPVAAKLSDLYNRCFRRSGAAGNTPSLAGSQFIGGLNKTPNSYDFETESVNPLRPGHDVEMDFGSGIRVTRGWKVDGV</sequence>
<gene>
    <name evidence="8" type="ORF">EKO27_g5078</name>
</gene>
<comment type="subcellular location">
    <subcellularLocation>
        <location evidence="1">Membrane</location>
        <topology evidence="1">Multi-pass membrane protein</topology>
    </subcellularLocation>
</comment>
<comment type="caution">
    <text evidence="8">The sequence shown here is derived from an EMBL/GenBank/DDBJ whole genome shotgun (WGS) entry which is preliminary data.</text>
</comment>
<dbReference type="InterPro" id="IPR049326">
    <property type="entry name" value="Rhodopsin_dom_fungi"/>
</dbReference>
<name>A0A439D6J6_9PEZI</name>
<evidence type="ECO:0000259" key="7">
    <source>
        <dbReference type="Pfam" id="PF20684"/>
    </source>
</evidence>
<keyword evidence="9" id="KW-1185">Reference proteome</keyword>
<keyword evidence="2 6" id="KW-0812">Transmembrane</keyword>